<name>A0A0P0X2D0_ORYSJ</name>
<organism evidence="2 3">
    <name type="scientific">Oryza sativa subsp. japonica</name>
    <name type="common">Rice</name>
    <dbReference type="NCBI Taxonomy" id="39947"/>
    <lineage>
        <taxon>Eukaryota</taxon>
        <taxon>Viridiplantae</taxon>
        <taxon>Streptophyta</taxon>
        <taxon>Embryophyta</taxon>
        <taxon>Tracheophyta</taxon>
        <taxon>Spermatophyta</taxon>
        <taxon>Magnoliopsida</taxon>
        <taxon>Liliopsida</taxon>
        <taxon>Poales</taxon>
        <taxon>Poaceae</taxon>
        <taxon>BOP clade</taxon>
        <taxon>Oryzoideae</taxon>
        <taxon>Oryzeae</taxon>
        <taxon>Oryzinae</taxon>
        <taxon>Oryza</taxon>
        <taxon>Oryza sativa</taxon>
    </lineage>
</organism>
<protein>
    <submittedName>
        <fullName evidence="2">Os07g0145833 protein</fullName>
    </submittedName>
</protein>
<feature type="compositionally biased region" description="Low complexity" evidence="1">
    <location>
        <begin position="82"/>
        <end position="95"/>
    </location>
</feature>
<sequence length="107" mass="11481">MLLLSKLGNAVNSSDCRAWPWCCGNARLRSCAPSCISFRFLAASPTGTEPDTAAEEEVDAATDDTTRTTSAFSPVPLPSYAPPSSSSLSSSWPSPRLHHHPNCRCNR</sequence>
<feature type="compositionally biased region" description="Acidic residues" evidence="1">
    <location>
        <begin position="52"/>
        <end position="62"/>
    </location>
</feature>
<accession>A0A0P0X2D0</accession>
<feature type="region of interest" description="Disordered" evidence="1">
    <location>
        <begin position="45"/>
        <end position="107"/>
    </location>
</feature>
<proteinExistence type="predicted"/>
<evidence type="ECO:0000313" key="3">
    <source>
        <dbReference type="Proteomes" id="UP000059680"/>
    </source>
</evidence>
<evidence type="ECO:0000256" key="1">
    <source>
        <dbReference type="SAM" id="MobiDB-lite"/>
    </source>
</evidence>
<keyword evidence="3" id="KW-1185">Reference proteome</keyword>
<dbReference type="EMBL" id="AP014963">
    <property type="protein sequence ID" value="BAT00048.1"/>
    <property type="molecule type" value="Genomic_DNA"/>
</dbReference>
<dbReference type="AlphaFoldDB" id="A0A0P0X2D0"/>
<reference evidence="2 3" key="3">
    <citation type="journal article" date="2013" name="Rice">
        <title>Improvement of the Oryza sativa Nipponbare reference genome using next generation sequence and optical map data.</title>
        <authorList>
            <person name="Kawahara Y."/>
            <person name="de la Bastide M."/>
            <person name="Hamilton J.P."/>
            <person name="Kanamori H."/>
            <person name="McCombie W.R."/>
            <person name="Ouyang S."/>
            <person name="Schwartz D.C."/>
            <person name="Tanaka T."/>
            <person name="Wu J."/>
            <person name="Zhou S."/>
            <person name="Childs K.L."/>
            <person name="Davidson R.M."/>
            <person name="Lin H."/>
            <person name="Quesada-Ocampo L."/>
            <person name="Vaillancourt B."/>
            <person name="Sakai H."/>
            <person name="Lee S.S."/>
            <person name="Kim J."/>
            <person name="Numa H."/>
            <person name="Itoh T."/>
            <person name="Buell C.R."/>
            <person name="Matsumoto T."/>
        </authorList>
    </citation>
    <scope>NUCLEOTIDE SEQUENCE [LARGE SCALE GENOMIC DNA]</scope>
    <source>
        <strain evidence="3">cv. Nipponbare</strain>
    </source>
</reference>
<gene>
    <name evidence="2" type="ordered locus">Os07g0145833</name>
    <name evidence="2" type="ORF">OSNPB_070145833</name>
</gene>
<dbReference type="PaxDb" id="39947-A0A0P0X2D0"/>
<reference evidence="2 3" key="2">
    <citation type="journal article" date="2013" name="Plant Cell Physiol.">
        <title>Rice Annotation Project Database (RAP-DB): an integrative and interactive database for rice genomics.</title>
        <authorList>
            <person name="Sakai H."/>
            <person name="Lee S.S."/>
            <person name="Tanaka T."/>
            <person name="Numa H."/>
            <person name="Kim J."/>
            <person name="Kawahara Y."/>
            <person name="Wakimoto H."/>
            <person name="Yang C.C."/>
            <person name="Iwamoto M."/>
            <person name="Abe T."/>
            <person name="Yamada Y."/>
            <person name="Muto A."/>
            <person name="Inokuchi H."/>
            <person name="Ikemura T."/>
            <person name="Matsumoto T."/>
            <person name="Sasaki T."/>
            <person name="Itoh T."/>
        </authorList>
    </citation>
    <scope>NUCLEOTIDE SEQUENCE [LARGE SCALE GENOMIC DNA]</scope>
    <source>
        <strain evidence="3">cv. Nipponbare</strain>
    </source>
</reference>
<reference evidence="3" key="1">
    <citation type="journal article" date="2005" name="Nature">
        <title>The map-based sequence of the rice genome.</title>
        <authorList>
            <consortium name="International rice genome sequencing project (IRGSP)"/>
            <person name="Matsumoto T."/>
            <person name="Wu J."/>
            <person name="Kanamori H."/>
            <person name="Katayose Y."/>
            <person name="Fujisawa M."/>
            <person name="Namiki N."/>
            <person name="Mizuno H."/>
            <person name="Yamamoto K."/>
            <person name="Antonio B.A."/>
            <person name="Baba T."/>
            <person name="Sakata K."/>
            <person name="Nagamura Y."/>
            <person name="Aoki H."/>
            <person name="Arikawa K."/>
            <person name="Arita K."/>
            <person name="Bito T."/>
            <person name="Chiden Y."/>
            <person name="Fujitsuka N."/>
            <person name="Fukunaka R."/>
            <person name="Hamada M."/>
            <person name="Harada C."/>
            <person name="Hayashi A."/>
            <person name="Hijishita S."/>
            <person name="Honda M."/>
            <person name="Hosokawa S."/>
            <person name="Ichikawa Y."/>
            <person name="Idonuma A."/>
            <person name="Iijima M."/>
            <person name="Ikeda M."/>
            <person name="Ikeno M."/>
            <person name="Ito K."/>
            <person name="Ito S."/>
            <person name="Ito T."/>
            <person name="Ito Y."/>
            <person name="Ito Y."/>
            <person name="Iwabuchi A."/>
            <person name="Kamiya K."/>
            <person name="Karasawa W."/>
            <person name="Kurita K."/>
            <person name="Katagiri S."/>
            <person name="Kikuta A."/>
            <person name="Kobayashi H."/>
            <person name="Kobayashi N."/>
            <person name="Machita K."/>
            <person name="Maehara T."/>
            <person name="Masukawa M."/>
            <person name="Mizubayashi T."/>
            <person name="Mukai Y."/>
            <person name="Nagasaki H."/>
            <person name="Nagata Y."/>
            <person name="Naito S."/>
            <person name="Nakashima M."/>
            <person name="Nakama Y."/>
            <person name="Nakamichi Y."/>
            <person name="Nakamura M."/>
            <person name="Meguro A."/>
            <person name="Negishi M."/>
            <person name="Ohta I."/>
            <person name="Ohta T."/>
            <person name="Okamoto M."/>
            <person name="Ono N."/>
            <person name="Saji S."/>
            <person name="Sakaguchi M."/>
            <person name="Sakai K."/>
            <person name="Shibata M."/>
            <person name="Shimokawa T."/>
            <person name="Song J."/>
            <person name="Takazaki Y."/>
            <person name="Terasawa K."/>
            <person name="Tsugane M."/>
            <person name="Tsuji K."/>
            <person name="Ueda S."/>
            <person name="Waki K."/>
            <person name="Yamagata H."/>
            <person name="Yamamoto M."/>
            <person name="Yamamoto S."/>
            <person name="Yamane H."/>
            <person name="Yoshiki S."/>
            <person name="Yoshihara R."/>
            <person name="Yukawa K."/>
            <person name="Zhong H."/>
            <person name="Yano M."/>
            <person name="Yuan Q."/>
            <person name="Ouyang S."/>
            <person name="Liu J."/>
            <person name="Jones K.M."/>
            <person name="Gansberger K."/>
            <person name="Moffat K."/>
            <person name="Hill J."/>
            <person name="Bera J."/>
            <person name="Fadrosh D."/>
            <person name="Jin S."/>
            <person name="Johri S."/>
            <person name="Kim M."/>
            <person name="Overton L."/>
            <person name="Reardon M."/>
            <person name="Tsitrin T."/>
            <person name="Vuong H."/>
            <person name="Weaver B."/>
            <person name="Ciecko A."/>
            <person name="Tallon L."/>
            <person name="Jackson J."/>
            <person name="Pai G."/>
            <person name="Aken S.V."/>
            <person name="Utterback T."/>
            <person name="Reidmuller S."/>
            <person name="Feldblyum T."/>
            <person name="Hsiao J."/>
            <person name="Zismann V."/>
            <person name="Iobst S."/>
            <person name="de Vazeille A.R."/>
            <person name="Buell C.R."/>
            <person name="Ying K."/>
            <person name="Li Y."/>
            <person name="Lu T."/>
            <person name="Huang Y."/>
            <person name="Zhao Q."/>
            <person name="Feng Q."/>
            <person name="Zhang L."/>
            <person name="Zhu J."/>
            <person name="Weng Q."/>
            <person name="Mu J."/>
            <person name="Lu Y."/>
            <person name="Fan D."/>
            <person name="Liu Y."/>
            <person name="Guan J."/>
            <person name="Zhang Y."/>
            <person name="Yu S."/>
            <person name="Liu X."/>
            <person name="Zhang Y."/>
            <person name="Hong G."/>
            <person name="Han B."/>
            <person name="Choisne N."/>
            <person name="Demange N."/>
            <person name="Orjeda G."/>
            <person name="Samain S."/>
            <person name="Cattolico L."/>
            <person name="Pelletier E."/>
            <person name="Couloux A."/>
            <person name="Segurens B."/>
            <person name="Wincker P."/>
            <person name="D'Hont A."/>
            <person name="Scarpelli C."/>
            <person name="Weissenbach J."/>
            <person name="Salanoubat M."/>
            <person name="Quetier F."/>
            <person name="Yu Y."/>
            <person name="Kim H.R."/>
            <person name="Rambo T."/>
            <person name="Currie J."/>
            <person name="Collura K."/>
            <person name="Luo M."/>
            <person name="Yang T."/>
            <person name="Ammiraju J.S.S."/>
            <person name="Engler F."/>
            <person name="Soderlund C."/>
            <person name="Wing R.A."/>
            <person name="Palmer L.E."/>
            <person name="de la Bastide M."/>
            <person name="Spiegel L."/>
            <person name="Nascimento L."/>
            <person name="Zutavern T."/>
            <person name="O'Shaughnessy A."/>
            <person name="Dike S."/>
            <person name="Dedhia N."/>
            <person name="Preston R."/>
            <person name="Balija V."/>
            <person name="McCombie W.R."/>
            <person name="Chow T."/>
            <person name="Chen H."/>
            <person name="Chung M."/>
            <person name="Chen C."/>
            <person name="Shaw J."/>
            <person name="Wu H."/>
            <person name="Hsiao K."/>
            <person name="Chao Y."/>
            <person name="Chu M."/>
            <person name="Cheng C."/>
            <person name="Hour A."/>
            <person name="Lee P."/>
            <person name="Lin S."/>
            <person name="Lin Y."/>
            <person name="Liou J."/>
            <person name="Liu S."/>
            <person name="Hsing Y."/>
            <person name="Raghuvanshi S."/>
            <person name="Mohanty A."/>
            <person name="Bharti A.K."/>
            <person name="Gaur A."/>
            <person name="Gupta V."/>
            <person name="Kumar D."/>
            <person name="Ravi V."/>
            <person name="Vij S."/>
            <person name="Kapur A."/>
            <person name="Khurana P."/>
            <person name="Khurana P."/>
            <person name="Khurana J.P."/>
            <person name="Tyagi A.K."/>
            <person name="Gaikwad K."/>
            <person name="Singh A."/>
            <person name="Dalal V."/>
            <person name="Srivastava S."/>
            <person name="Dixit A."/>
            <person name="Pal A.K."/>
            <person name="Ghazi I.A."/>
            <person name="Yadav M."/>
            <person name="Pandit A."/>
            <person name="Bhargava A."/>
            <person name="Sureshbabu K."/>
            <person name="Batra K."/>
            <person name="Sharma T.R."/>
            <person name="Mohapatra T."/>
            <person name="Singh N.K."/>
            <person name="Messing J."/>
            <person name="Nelson A.B."/>
            <person name="Fuks G."/>
            <person name="Kavchok S."/>
            <person name="Keizer G."/>
            <person name="Linton E."/>
            <person name="Llaca V."/>
            <person name="Song R."/>
            <person name="Tanyolac B."/>
            <person name="Young S."/>
            <person name="Ho-Il K."/>
            <person name="Hahn J.H."/>
            <person name="Sangsakoo G."/>
            <person name="Vanavichit A."/>
            <person name="de Mattos Luiz.A.T."/>
            <person name="Zimmer P.D."/>
            <person name="Malone G."/>
            <person name="Dellagostin O."/>
            <person name="de Oliveira A.C."/>
            <person name="Bevan M."/>
            <person name="Bancroft I."/>
            <person name="Minx P."/>
            <person name="Cordum H."/>
            <person name="Wilson R."/>
            <person name="Cheng Z."/>
            <person name="Jin W."/>
            <person name="Jiang J."/>
            <person name="Leong S.A."/>
            <person name="Iwama H."/>
            <person name="Gojobori T."/>
            <person name="Itoh T."/>
            <person name="Niimura Y."/>
            <person name="Fujii Y."/>
            <person name="Habara T."/>
            <person name="Sakai H."/>
            <person name="Sato Y."/>
            <person name="Wilson G."/>
            <person name="Kumar K."/>
            <person name="McCouch S."/>
            <person name="Juretic N."/>
            <person name="Hoen D."/>
            <person name="Wright S."/>
            <person name="Bruskiewich R."/>
            <person name="Bureau T."/>
            <person name="Miyao A."/>
            <person name="Hirochika H."/>
            <person name="Nishikawa T."/>
            <person name="Kadowaki K."/>
            <person name="Sugiura M."/>
            <person name="Burr B."/>
            <person name="Sasaki T."/>
        </authorList>
    </citation>
    <scope>NUCLEOTIDE SEQUENCE [LARGE SCALE GENOMIC DNA]</scope>
    <source>
        <strain evidence="3">cv. Nipponbare</strain>
    </source>
</reference>
<feature type="compositionally biased region" description="Basic residues" evidence="1">
    <location>
        <begin position="96"/>
        <end position="107"/>
    </location>
</feature>
<dbReference type="InParanoid" id="A0A0P0X2D0"/>
<dbReference type="Proteomes" id="UP000059680">
    <property type="component" value="Chromosome 7"/>
</dbReference>
<evidence type="ECO:0000313" key="2">
    <source>
        <dbReference type="EMBL" id="BAT00048.1"/>
    </source>
</evidence>